<dbReference type="RefSeq" id="WP_137192176.1">
    <property type="nucleotide sequence ID" value="NZ_CP039964.1"/>
</dbReference>
<evidence type="ECO:0000259" key="1">
    <source>
        <dbReference type="Pfam" id="PF12697"/>
    </source>
</evidence>
<dbReference type="InterPro" id="IPR003718">
    <property type="entry name" value="OsmC/Ohr_fam"/>
</dbReference>
<dbReference type="InterPro" id="IPR029058">
    <property type="entry name" value="AB_hydrolase_fold"/>
</dbReference>
<proteinExistence type="predicted"/>
<evidence type="ECO:0000313" key="3">
    <source>
        <dbReference type="Proteomes" id="UP000298631"/>
    </source>
</evidence>
<dbReference type="AlphaFoldDB" id="A0A4P8ECJ0"/>
<dbReference type="PANTHER" id="PTHR39624:SF2">
    <property type="entry name" value="OSMC-LIKE PROTEIN"/>
    <property type="match status" value="1"/>
</dbReference>
<dbReference type="KEGG" id="pseb:EOK75_00820"/>
<evidence type="ECO:0000313" key="2">
    <source>
        <dbReference type="EMBL" id="QCO54492.1"/>
    </source>
</evidence>
<dbReference type="Gene3D" id="3.30.300.20">
    <property type="match status" value="1"/>
</dbReference>
<dbReference type="InterPro" id="IPR036102">
    <property type="entry name" value="OsmC/Ohrsf"/>
</dbReference>
<keyword evidence="3" id="KW-1185">Reference proteome</keyword>
<protein>
    <submittedName>
        <fullName evidence="2">OsmC family protein</fullName>
    </submittedName>
</protein>
<dbReference type="Pfam" id="PF02566">
    <property type="entry name" value="OsmC"/>
    <property type="match status" value="1"/>
</dbReference>
<dbReference type="SUPFAM" id="SSF53474">
    <property type="entry name" value="alpha/beta-Hydrolases"/>
    <property type="match status" value="1"/>
</dbReference>
<dbReference type="PANTHER" id="PTHR39624">
    <property type="entry name" value="PROTEIN INVOLVED IN RIMO-MEDIATED BETA-METHYLTHIOLATION OF RIBOSOMAL PROTEIN S12 YCAO"/>
    <property type="match status" value="1"/>
</dbReference>
<gene>
    <name evidence="2" type="ORF">EOK75_00820</name>
</gene>
<dbReference type="Proteomes" id="UP000298631">
    <property type="component" value="Chromosome"/>
</dbReference>
<dbReference type="EMBL" id="CP039964">
    <property type="protein sequence ID" value="QCO54492.1"/>
    <property type="molecule type" value="Genomic_DNA"/>
</dbReference>
<feature type="domain" description="AB hydrolase-1" evidence="1">
    <location>
        <begin position="32"/>
        <end position="239"/>
    </location>
</feature>
<organism evidence="2 3">
    <name type="scientific">Pseudorhodobacter turbinis</name>
    <dbReference type="NCBI Taxonomy" id="2500533"/>
    <lineage>
        <taxon>Bacteria</taxon>
        <taxon>Pseudomonadati</taxon>
        <taxon>Pseudomonadota</taxon>
        <taxon>Alphaproteobacteria</taxon>
        <taxon>Rhodobacterales</taxon>
        <taxon>Paracoccaceae</taxon>
        <taxon>Pseudorhodobacter</taxon>
    </lineage>
</organism>
<accession>A0A4P8ECJ0</accession>
<dbReference type="InterPro" id="IPR000073">
    <property type="entry name" value="AB_hydrolase_1"/>
</dbReference>
<dbReference type="OrthoDB" id="9789573at2"/>
<reference evidence="2 3" key="1">
    <citation type="submission" date="2019-05" db="EMBL/GenBank/DDBJ databases">
        <title>Pseudorhodobacter turbinis sp. nov., isolated from the gut of the Korean turban shell.</title>
        <authorList>
            <person name="Jeong Y.-S."/>
            <person name="Kang W.-R."/>
            <person name="Bae J.-W."/>
        </authorList>
    </citation>
    <scope>NUCLEOTIDE SEQUENCE [LARGE SCALE GENOMIC DNA]</scope>
    <source>
        <strain evidence="2 3">S12M18</strain>
    </source>
</reference>
<name>A0A4P8ECJ0_9RHOB</name>
<dbReference type="Pfam" id="PF12697">
    <property type="entry name" value="Abhydrolase_6"/>
    <property type="match status" value="1"/>
</dbReference>
<sequence>MTSTPFEFTGKDGQNLVGRLERPTGPVRATALFAHCFTCGKDIFAARRISRRLSAMGIAVLRFDFTGLGHSDGEFANSGFSGNVEDLVAAAQALSDAGLPPGLLIGHSLGGAAVIAAASQIPSSKAVAVIGAPADPSHVTHHFAHAEDDIETNGEAPVTLGGRDFTISRSFLRDLRSATLSEHLHNLRRALLILHAPRDAVVGIENASSLFIAAQHPKSFVTLDGADHLLTRAADADYAANTIATWTERYLDMKPQTDDTEAPEGITRIIEADPNGFLQDVHLGRHHLKADEPEAFGGTDLGPSPYQYLAAGLGACTAMTIRMYARRKGWDLMGVSVDVSHEKRHATDCDKCENSGKIDTFTRHITLSGTLDSTQREKLIAIADKCPVHRTLEAEASIITLEVPAKS</sequence>
<dbReference type="Gene3D" id="3.40.50.1820">
    <property type="entry name" value="alpha/beta hydrolase"/>
    <property type="match status" value="1"/>
</dbReference>
<dbReference type="SUPFAM" id="SSF82784">
    <property type="entry name" value="OsmC-like"/>
    <property type="match status" value="1"/>
</dbReference>
<dbReference type="InterPro" id="IPR015946">
    <property type="entry name" value="KH_dom-like_a/b"/>
</dbReference>